<protein>
    <recommendedName>
        <fullName evidence="3">Pyridoxamine 5'-phosphate oxidase putative domain-containing protein</fullName>
    </recommendedName>
</protein>
<dbReference type="RefSeq" id="WP_051512656.1">
    <property type="nucleotide sequence ID" value="NZ_AVFL01000015.1"/>
</dbReference>
<dbReference type="EMBL" id="AVFL01000015">
    <property type="protein sequence ID" value="EWY38967.1"/>
    <property type="molecule type" value="Genomic_DNA"/>
</dbReference>
<dbReference type="AlphaFoldDB" id="W9H2N0"/>
<organism evidence="1 2">
    <name type="scientific">Skermanella stibiiresistens SB22</name>
    <dbReference type="NCBI Taxonomy" id="1385369"/>
    <lineage>
        <taxon>Bacteria</taxon>
        <taxon>Pseudomonadati</taxon>
        <taxon>Pseudomonadota</taxon>
        <taxon>Alphaproteobacteria</taxon>
        <taxon>Rhodospirillales</taxon>
        <taxon>Azospirillaceae</taxon>
        <taxon>Skermanella</taxon>
    </lineage>
</organism>
<dbReference type="STRING" id="1385369.N825_10635"/>
<evidence type="ECO:0000313" key="2">
    <source>
        <dbReference type="Proteomes" id="UP000019486"/>
    </source>
</evidence>
<evidence type="ECO:0000313" key="1">
    <source>
        <dbReference type="EMBL" id="EWY38967.1"/>
    </source>
</evidence>
<dbReference type="Proteomes" id="UP000019486">
    <property type="component" value="Unassembled WGS sequence"/>
</dbReference>
<reference evidence="1 2" key="1">
    <citation type="submission" date="2013-08" db="EMBL/GenBank/DDBJ databases">
        <title>The genome sequence of Skermanella stibiiresistens.</title>
        <authorList>
            <person name="Zhu W."/>
            <person name="Wang G."/>
        </authorList>
    </citation>
    <scope>NUCLEOTIDE SEQUENCE [LARGE SCALE GENOMIC DNA]</scope>
    <source>
        <strain evidence="1 2">SB22</strain>
    </source>
</reference>
<gene>
    <name evidence="1" type="ORF">N825_10635</name>
</gene>
<evidence type="ECO:0008006" key="3">
    <source>
        <dbReference type="Google" id="ProtNLM"/>
    </source>
</evidence>
<sequence>MPRQSTLSDAVRAFITGAVSINVAAPTAGSGAPAVNRALGCEVEASGGKVTVYLCRTAAGTLLDSLEAGAPVAVVFTEPSTHKSLQIKSGGAVVAPADMAAMAVLERYRQIFGVEIQPLGFGPAFNAALLSHGEGTVTAVTFHPDDVFTQTPGAQAGDPLED</sequence>
<accession>W9H2N0</accession>
<name>W9H2N0_9PROT</name>
<keyword evidence="2" id="KW-1185">Reference proteome</keyword>
<comment type="caution">
    <text evidence="1">The sequence shown here is derived from an EMBL/GenBank/DDBJ whole genome shotgun (WGS) entry which is preliminary data.</text>
</comment>
<proteinExistence type="predicted"/>
<dbReference type="OrthoDB" id="2618648at2"/>